<evidence type="ECO:0000313" key="1">
    <source>
        <dbReference type="EMBL" id="CBL25951.1"/>
    </source>
</evidence>
<dbReference type="HOGENOM" id="CLU_3122354_0_0_9"/>
<accession>D4M3Y9</accession>
<reference evidence="1 2" key="2">
    <citation type="submission" date="2010-03" db="EMBL/GenBank/DDBJ databases">
        <authorList>
            <person name="Pajon A."/>
        </authorList>
    </citation>
    <scope>NUCLEOTIDE SEQUENCE [LARGE SCALE GENOMIC DNA]</scope>
    <source>
        <strain evidence="1 2">L2-14</strain>
    </source>
</reference>
<evidence type="ECO:0000313" key="2">
    <source>
        <dbReference type="Proteomes" id="UP000008956"/>
    </source>
</evidence>
<dbReference type="AlphaFoldDB" id="D4M3Y9"/>
<dbReference type="Proteomes" id="UP000008956">
    <property type="component" value="Chromosome"/>
</dbReference>
<name>D4M3Y9_9FIRM</name>
<dbReference type="EMBL" id="FP929055">
    <property type="protein sequence ID" value="CBL25951.1"/>
    <property type="molecule type" value="Genomic_DNA"/>
</dbReference>
<dbReference type="PATRIC" id="fig|657313.3.peg.1102"/>
<reference evidence="1 2" key="1">
    <citation type="submission" date="2010-03" db="EMBL/GenBank/DDBJ databases">
        <title>The genome sequence of Ruminococcus torques L2-14.</title>
        <authorList>
            <consortium name="metaHIT consortium -- http://www.metahit.eu/"/>
            <person name="Pajon A."/>
            <person name="Turner K."/>
            <person name="Parkhill J."/>
            <person name="Duncan S."/>
            <person name="Flint H."/>
        </authorList>
    </citation>
    <scope>NUCLEOTIDE SEQUENCE [LARGE SCALE GENOMIC DNA]</scope>
    <source>
        <strain evidence="1 2">L2-14</strain>
    </source>
</reference>
<organism evidence="1 2">
    <name type="scientific">[Ruminococcus] torques L2-14</name>
    <dbReference type="NCBI Taxonomy" id="657313"/>
    <lineage>
        <taxon>Bacteria</taxon>
        <taxon>Bacillati</taxon>
        <taxon>Bacillota</taxon>
        <taxon>Clostridia</taxon>
        <taxon>Lachnospirales</taxon>
        <taxon>Lachnospiraceae</taxon>
        <taxon>Mediterraneibacter</taxon>
    </lineage>
</organism>
<sequence>MECSRRDCVKRISVHLKLGKLLRELFAGFCWVSRKYIENALIIWYDLNRR</sequence>
<dbReference type="KEGG" id="rto:RTO_13190"/>
<protein>
    <submittedName>
        <fullName evidence="1">Uncharacterized protein</fullName>
    </submittedName>
</protein>
<proteinExistence type="predicted"/>
<gene>
    <name evidence="1" type="ORF">RTO_13190</name>
</gene>